<reference evidence="4" key="1">
    <citation type="journal article" date="2005" name="Environ. Microbiol.">
        <title>Lateral gene transfer and phylogenetic assignment of environmental fosmid clones.</title>
        <authorList>
            <person name="Nesbo C.L."/>
            <person name="Boucher Y."/>
            <person name="Dlutek M."/>
            <person name="Doolittle F.W."/>
        </authorList>
    </citation>
    <scope>NUCLEOTIDE SEQUENCE</scope>
</reference>
<sequence>MGGIRGELMARRHLPAMGAALVAVLLVSGALATGPVVVSSGDEGIVLTYTPGGIAQRRVMIGDDAYTVLEVEGADAMGVPGAPDLPVVRLTLAVPECRDIQLAVSTGGRSSERGVNVIPALTTVETEEGEVSRYEYVEGDHYARGGLWPSSVATMTDPRWLSRQRVVHVEIYPCQVDPVEGTLVSHDTIEVRLSFTGVRAGRAPRGTSERWERLYRSVVANYESGRAWRAVPATPNGRPDEYFDTSANWLKLTVDRGGMYGVGYDDLTAAGVDPGSVDPASIRVFTGTGLPLPSDPTAPRPEWMDECTIAVAGGGDGVFDEGDRVVFYALGADAWSDELGLASPVEAYYENQFTGTAVYWMTWESDGTPFANPPLRMAEDDLVDDPDPTPVTDYRARAHYEENLYDFSGRGDNFYMYEMKRPAPEHRYFYERLTHVVTDSTGSLRVRVDGNSANYLVNPDHVVNFYLNDTLAYVGEWEGFSTLVFESSGLPFRDFLPEEPGPDYNALDIFVLRADEYHTDDVILIDWFEFSYWRELWADLDSEDGIVDDQLAFGSSGRSGVLEYSLAGFETGDVSVFRIVDRHTVLTIPGVSTSGSSGGFGATFQDDVADTTSYIAVSEGGYLEPGIERYDNDGLRADTDLDYVMIAYDGFYDEALRLKNHRESAAGGGYDVRLVRLSDVYSEFSWGLVDPSAIRDYLKYLSDNSVVPPTHALLVGDSSLDYRHYLTTGIECFVPTYYTGGVLYWPTDVWFVGFDAVNRYEPGMALGRLTVRSSSELSTIIDKIERYETETVQGIWKNTVVLIGDDEWRDNQGETNPIFEYSHTEQAEEISREVLPWSLDRRKIYLMEYEFDAAWHKPGARTDLLRAWNDGALILNYTGHGNELLMAHELIFLVDDVPGLTNIDRLPLFFAASCRLNRFDMPNSDSVGELLVKSPVGGSIGSIGSTRDSGSGYNSALNRSFLRKTFGDQRDAPTAFLDLGQALQAGFIETGTNNSIWVNNTKFMLVGDPATTLVSPGGWGTIDGESVSPMRRRDRVTATCHNAGSTADASGIALVRVCDSSDTSGYVQPQTQYHVRYDLPGEVVFEGASVVSDGDFTSEFVVSALAEEGPKGRVRAYFYDGEDDGSLSLEGVVIADSVEVSDASGPDISLSFESGGTSVLPGDELEVRLSDENGINLVNRAPGDGIVLLVDGGADSTDVTGQFVYDLGSYREGSIVYPLPSLGFGNHTISVAARDNMGNRSSRSLQFEIVSSTAFSIRNVANHPNPFRGMGSEGTHIMFELPVSADVTIDIFTVGGRRLLHMGDLAGAPGANEIYWDGRDAEGDELANGVYLYRIHAVSDEYRGDKAEVIGRAVIMR</sequence>
<dbReference type="SUPFAM" id="SSF52129">
    <property type="entry name" value="Caspase-like"/>
    <property type="match status" value="1"/>
</dbReference>
<protein>
    <recommendedName>
        <fullName evidence="5">Gingipain domain-containing protein</fullName>
    </recommendedName>
</protein>
<evidence type="ECO:0000256" key="1">
    <source>
        <dbReference type="ARBA" id="ARBA00022729"/>
    </source>
</evidence>
<dbReference type="GO" id="GO:0006508">
    <property type="term" value="P:proteolysis"/>
    <property type="evidence" value="ECO:0007669"/>
    <property type="project" value="InterPro"/>
</dbReference>
<name>Q2Z0E1_9BACT</name>
<evidence type="ECO:0000259" key="2">
    <source>
        <dbReference type="Pfam" id="PF01364"/>
    </source>
</evidence>
<dbReference type="NCBIfam" id="NF033707">
    <property type="entry name" value="T9SS_sortase"/>
    <property type="match status" value="1"/>
</dbReference>
<dbReference type="Pfam" id="PF08126">
    <property type="entry name" value="Propeptide_C25"/>
    <property type="match status" value="1"/>
</dbReference>
<dbReference type="CDD" id="cd02258">
    <property type="entry name" value="Peptidase_C25_N"/>
    <property type="match status" value="1"/>
</dbReference>
<dbReference type="Gene3D" id="3.40.50.10390">
    <property type="entry name" value="Gingipain r, domain 1"/>
    <property type="match status" value="1"/>
</dbReference>
<dbReference type="Gene3D" id="2.60.40.4070">
    <property type="match status" value="1"/>
</dbReference>
<evidence type="ECO:0000313" key="4">
    <source>
        <dbReference type="EMBL" id="CAI78459.1"/>
    </source>
</evidence>
<feature type="domain" description="Gingipain" evidence="2">
    <location>
        <begin position="643"/>
        <end position="1013"/>
    </location>
</feature>
<evidence type="ECO:0000259" key="3">
    <source>
        <dbReference type="Pfam" id="PF08126"/>
    </source>
</evidence>
<dbReference type="InterPro" id="IPR012600">
    <property type="entry name" value="Propeptide_C25"/>
</dbReference>
<keyword evidence="1" id="KW-0732">Signal</keyword>
<proteinExistence type="predicted"/>
<dbReference type="InterPro" id="IPR029030">
    <property type="entry name" value="Caspase-like_dom_sf"/>
</dbReference>
<accession>Q2Z0E1</accession>
<dbReference type="InterPro" id="IPR029031">
    <property type="entry name" value="Gingipain_N_sf"/>
</dbReference>
<dbReference type="InterPro" id="IPR038490">
    <property type="entry name" value="Gingipain_propep_sf"/>
</dbReference>
<evidence type="ECO:0008006" key="5">
    <source>
        <dbReference type="Google" id="ProtNLM"/>
    </source>
</evidence>
<dbReference type="EMBL" id="AJ937760">
    <property type="protein sequence ID" value="CAI78459.1"/>
    <property type="molecule type" value="Genomic_DNA"/>
</dbReference>
<dbReference type="Gene3D" id="2.60.40.3800">
    <property type="match status" value="1"/>
</dbReference>
<dbReference type="InterPro" id="IPR001769">
    <property type="entry name" value="Gingipain"/>
</dbReference>
<dbReference type="GO" id="GO:0004197">
    <property type="term" value="F:cysteine-type endopeptidase activity"/>
    <property type="evidence" value="ECO:0007669"/>
    <property type="project" value="InterPro"/>
</dbReference>
<dbReference type="Gene3D" id="3.40.50.1460">
    <property type="match status" value="1"/>
</dbReference>
<organism evidence="4">
    <name type="scientific">uncultured Latescibacterota bacterium</name>
    <dbReference type="NCBI Taxonomy" id="199737"/>
    <lineage>
        <taxon>Bacteria</taxon>
        <taxon>Pseudomonadati</taxon>
        <taxon>Candidatus Latescibacterota</taxon>
        <taxon>environmental samples</taxon>
    </lineage>
</organism>
<dbReference type="Pfam" id="PF01364">
    <property type="entry name" value="Peptidase_C25"/>
    <property type="match status" value="1"/>
</dbReference>
<feature type="domain" description="Gingipain propeptide" evidence="3">
    <location>
        <begin position="49"/>
        <end position="223"/>
    </location>
</feature>